<evidence type="ECO:0008006" key="6">
    <source>
        <dbReference type="Google" id="ProtNLM"/>
    </source>
</evidence>
<dbReference type="EMBL" id="FNEJ01000002">
    <property type="protein sequence ID" value="SDI21494.1"/>
    <property type="molecule type" value="Genomic_DNA"/>
</dbReference>
<evidence type="ECO:0000256" key="2">
    <source>
        <dbReference type="ARBA" id="ARBA00022801"/>
    </source>
</evidence>
<reference evidence="5" key="1">
    <citation type="submission" date="2016-10" db="EMBL/GenBank/DDBJ databases">
        <authorList>
            <person name="Varghese N."/>
            <person name="Submissions S."/>
        </authorList>
    </citation>
    <scope>NUCLEOTIDE SEQUENCE [LARGE SCALE GENOMIC DNA]</scope>
    <source>
        <strain evidence="5">DSM 26424</strain>
    </source>
</reference>
<keyword evidence="5" id="KW-1185">Reference proteome</keyword>
<dbReference type="InterPro" id="IPR000801">
    <property type="entry name" value="Esterase-like"/>
</dbReference>
<keyword evidence="3" id="KW-0732">Signal</keyword>
<sequence>MPLCRRSFLAALAALTLPPARLAAQPVPQVVDYPLFETPPATHRLAQTDLRIDGLGYRIFTACPLGQPPAAGWPSLWMLDGNAAFSRLNAADLAAHPGLAVVGIGYPVDTAVDARARSRDYTPPVAQWPEGDPAQRRPTGGDAAFRARLLGPIAGAVAQGMPLDPAARTLWGHSYGGLFVLGTLFATPEAFRAYVAVSPSTHFGGGALAGAEARARARTGAPARLLIQLGDREYRRGTEAPATPRPAPQTMALAERLARRADLVLELEVFEGLGHGATFAASFPRAFAVAQDGDQPPVP</sequence>
<dbReference type="InterPro" id="IPR029058">
    <property type="entry name" value="AB_hydrolase_fold"/>
</dbReference>
<evidence type="ECO:0000313" key="4">
    <source>
        <dbReference type="EMBL" id="SDI21494.1"/>
    </source>
</evidence>
<dbReference type="Pfam" id="PF00756">
    <property type="entry name" value="Esterase"/>
    <property type="match status" value="1"/>
</dbReference>
<name>A0A1G8IRG9_9RHOB</name>
<dbReference type="InterPro" id="IPR052558">
    <property type="entry name" value="Siderophore_Hydrolase_D"/>
</dbReference>
<dbReference type="PANTHER" id="PTHR40841:SF2">
    <property type="entry name" value="SIDEROPHORE-DEGRADING ESTERASE (EUROFUNG)"/>
    <property type="match status" value="1"/>
</dbReference>
<dbReference type="Proteomes" id="UP000199093">
    <property type="component" value="Unassembled WGS sequence"/>
</dbReference>
<accession>A0A1G8IRG9</accession>
<evidence type="ECO:0000313" key="5">
    <source>
        <dbReference type="Proteomes" id="UP000199093"/>
    </source>
</evidence>
<dbReference type="Gene3D" id="3.40.50.1820">
    <property type="entry name" value="alpha/beta hydrolase"/>
    <property type="match status" value="1"/>
</dbReference>
<comment type="similarity">
    <text evidence="1">Belongs to the esterase D family.</text>
</comment>
<dbReference type="STRING" id="555512.SAMN04487993_100272"/>
<dbReference type="GO" id="GO:0016788">
    <property type="term" value="F:hydrolase activity, acting on ester bonds"/>
    <property type="evidence" value="ECO:0007669"/>
    <property type="project" value="TreeGrafter"/>
</dbReference>
<feature type="signal peptide" evidence="3">
    <location>
        <begin position="1"/>
        <end position="23"/>
    </location>
</feature>
<dbReference type="OrthoDB" id="9784036at2"/>
<evidence type="ECO:0000256" key="1">
    <source>
        <dbReference type="ARBA" id="ARBA00005622"/>
    </source>
</evidence>
<evidence type="ECO:0000256" key="3">
    <source>
        <dbReference type="SAM" id="SignalP"/>
    </source>
</evidence>
<proteinExistence type="inferred from homology"/>
<dbReference type="RefSeq" id="WP_089843197.1">
    <property type="nucleotide sequence ID" value="NZ_FNEJ01000002.1"/>
</dbReference>
<protein>
    <recommendedName>
        <fullName evidence="6">Diacylglycerol O-acyltransferase</fullName>
    </recommendedName>
</protein>
<gene>
    <name evidence="4" type="ORF">SAMN04487993_100272</name>
</gene>
<dbReference type="AlphaFoldDB" id="A0A1G8IRG9"/>
<dbReference type="SUPFAM" id="SSF53474">
    <property type="entry name" value="alpha/beta-Hydrolases"/>
    <property type="match status" value="1"/>
</dbReference>
<organism evidence="4 5">
    <name type="scientific">Salipiger marinus</name>
    <dbReference type="NCBI Taxonomy" id="555512"/>
    <lineage>
        <taxon>Bacteria</taxon>
        <taxon>Pseudomonadati</taxon>
        <taxon>Pseudomonadota</taxon>
        <taxon>Alphaproteobacteria</taxon>
        <taxon>Rhodobacterales</taxon>
        <taxon>Roseobacteraceae</taxon>
        <taxon>Salipiger</taxon>
    </lineage>
</organism>
<dbReference type="PANTHER" id="PTHR40841">
    <property type="entry name" value="SIDEROPHORE TRIACETYLFUSARININE C ESTERASE"/>
    <property type="match status" value="1"/>
</dbReference>
<feature type="chain" id="PRO_5011712828" description="Diacylglycerol O-acyltransferase" evidence="3">
    <location>
        <begin position="24"/>
        <end position="299"/>
    </location>
</feature>
<keyword evidence="2" id="KW-0378">Hydrolase</keyword>